<dbReference type="Proteomes" id="UP000186922">
    <property type="component" value="Unassembled WGS sequence"/>
</dbReference>
<sequence length="487" mass="53980">MSSSATSPPGSPPPPYREDSGARITFSLGKVGGLISVDFIPGCTRAGGFVHGPEFEGFPVVLQRANQWLQSSGHLEIRTCETVEFNTKSNGQITNLVESITTVAGETANRYVRALRLWMQPRSDGAVIVQQIGYYNILPSVSVGWVSASASERLDTLIAKTNTLFMTNPIQGRIITIETVTLKVKNGTTQPDVTAWTERGGVNEYYAHMLRIFFVMGPPAYETIGMADFVPGVLNEGSLFSRPKVETFPAVLGKVSSWLMQQQPLGFRLTNVQTLLYKQKWTTHMDTLKMLYAEGEIHNYYVRYLRLAFVISNNAAMQSTAPNVRLTCKLFVPGMLQPPGCCHAGSYENQLQLRQRMDDWMKATAARIVAVETIQMRVFSGAENTEGFDTMHTWNLVTTHVQQGGRGHGHGGGFHEGHHGGHAHGHHGGYAHGHHHHTTTHHHKASERYLTLYRAYLDGFYSEPPGFPQLPSVEEYMRANASSCTIM</sequence>
<proteinExistence type="predicted"/>
<dbReference type="OrthoDB" id="9992480at2759"/>
<dbReference type="AlphaFoldDB" id="A0A1D1V3F4"/>
<evidence type="ECO:0000313" key="2">
    <source>
        <dbReference type="EMBL" id="GAU96316.1"/>
    </source>
</evidence>
<keyword evidence="3" id="KW-1185">Reference proteome</keyword>
<feature type="region of interest" description="Disordered" evidence="1">
    <location>
        <begin position="405"/>
        <end position="444"/>
    </location>
</feature>
<comment type="caution">
    <text evidence="2">The sequence shown here is derived from an EMBL/GenBank/DDBJ whole genome shotgun (WGS) entry which is preliminary data.</text>
</comment>
<feature type="compositionally biased region" description="Basic residues" evidence="1">
    <location>
        <begin position="420"/>
        <end position="444"/>
    </location>
</feature>
<protein>
    <submittedName>
        <fullName evidence="2">Uncharacterized protein</fullName>
    </submittedName>
</protein>
<accession>A0A1D1V3F4</accession>
<name>A0A1D1V3F4_RAMVA</name>
<evidence type="ECO:0000313" key="3">
    <source>
        <dbReference type="Proteomes" id="UP000186922"/>
    </source>
</evidence>
<reference evidence="2 3" key="1">
    <citation type="journal article" date="2016" name="Nat. Commun.">
        <title>Extremotolerant tardigrade genome and improved radiotolerance of human cultured cells by tardigrade-unique protein.</title>
        <authorList>
            <person name="Hashimoto T."/>
            <person name="Horikawa D.D."/>
            <person name="Saito Y."/>
            <person name="Kuwahara H."/>
            <person name="Kozuka-Hata H."/>
            <person name="Shin-I T."/>
            <person name="Minakuchi Y."/>
            <person name="Ohishi K."/>
            <person name="Motoyama A."/>
            <person name="Aizu T."/>
            <person name="Enomoto A."/>
            <person name="Kondo K."/>
            <person name="Tanaka S."/>
            <person name="Hara Y."/>
            <person name="Koshikawa S."/>
            <person name="Sagara H."/>
            <person name="Miura T."/>
            <person name="Yokobori S."/>
            <person name="Miyagawa K."/>
            <person name="Suzuki Y."/>
            <person name="Kubo T."/>
            <person name="Oyama M."/>
            <person name="Kohara Y."/>
            <person name="Fujiyama A."/>
            <person name="Arakawa K."/>
            <person name="Katayama T."/>
            <person name="Toyoda A."/>
            <person name="Kunieda T."/>
        </authorList>
    </citation>
    <scope>NUCLEOTIDE SEQUENCE [LARGE SCALE GENOMIC DNA]</scope>
    <source>
        <strain evidence="2 3">YOKOZUNA-1</strain>
    </source>
</reference>
<dbReference type="EMBL" id="BDGG01000003">
    <property type="protein sequence ID" value="GAU96316.1"/>
    <property type="molecule type" value="Genomic_DNA"/>
</dbReference>
<evidence type="ECO:0000256" key="1">
    <source>
        <dbReference type="SAM" id="MobiDB-lite"/>
    </source>
</evidence>
<gene>
    <name evidence="2" type="primary">RvY_07778-1</name>
    <name evidence="2" type="synonym">RvY_07778.1</name>
    <name evidence="2" type="ORF">RvY_07778</name>
</gene>
<organism evidence="2 3">
    <name type="scientific">Ramazzottius varieornatus</name>
    <name type="common">Water bear</name>
    <name type="synonym">Tardigrade</name>
    <dbReference type="NCBI Taxonomy" id="947166"/>
    <lineage>
        <taxon>Eukaryota</taxon>
        <taxon>Metazoa</taxon>
        <taxon>Ecdysozoa</taxon>
        <taxon>Tardigrada</taxon>
        <taxon>Eutardigrada</taxon>
        <taxon>Parachela</taxon>
        <taxon>Hypsibioidea</taxon>
        <taxon>Ramazzottiidae</taxon>
        <taxon>Ramazzottius</taxon>
    </lineage>
</organism>
<dbReference type="STRING" id="947166.A0A1D1V3F4"/>
<feature type="region of interest" description="Disordered" evidence="1">
    <location>
        <begin position="1"/>
        <end position="21"/>
    </location>
</feature>